<dbReference type="EMBL" id="CP064942">
    <property type="protein sequence ID" value="QPH52642.1"/>
    <property type="molecule type" value="Genomic_DNA"/>
</dbReference>
<proteinExistence type="predicted"/>
<gene>
    <name evidence="2" type="ORF">I0K15_12560</name>
</gene>
<dbReference type="Proteomes" id="UP000594800">
    <property type="component" value="Chromosome"/>
</dbReference>
<evidence type="ECO:0000259" key="1">
    <source>
        <dbReference type="PROSITE" id="PS51782"/>
    </source>
</evidence>
<dbReference type="Gene3D" id="3.40.190.10">
    <property type="entry name" value="Periplasmic binding protein-like II"/>
    <property type="match status" value="2"/>
</dbReference>
<keyword evidence="3" id="KW-1185">Reference proteome</keyword>
<evidence type="ECO:0000313" key="3">
    <source>
        <dbReference type="Proteomes" id="UP000594800"/>
    </source>
</evidence>
<dbReference type="SUPFAM" id="SSF53850">
    <property type="entry name" value="Periplasmic binding protein-like II"/>
    <property type="match status" value="1"/>
</dbReference>
<dbReference type="InterPro" id="IPR018392">
    <property type="entry name" value="LysM"/>
</dbReference>
<organism evidence="2 3">
    <name type="scientific">Pontivivens ytuae</name>
    <dbReference type="NCBI Taxonomy" id="2789856"/>
    <lineage>
        <taxon>Bacteria</taxon>
        <taxon>Pseudomonadati</taxon>
        <taxon>Pseudomonadota</taxon>
        <taxon>Alphaproteobacteria</taxon>
        <taxon>Rhodobacterales</taxon>
        <taxon>Paracoccaceae</taxon>
        <taxon>Pontivivens</taxon>
    </lineage>
</organism>
<sequence length="362" mass="38652">MVASDAAAQVPCEPYIIQSGDTLRGITERAYGNGNFRPIFEANRNVIGFDPNVIEVGDVIDLPCSNTGTAASTVVIEATPPQPAPERVTEAPEPEPEPETTIAALVPEEPEPEIDLSGPADVRFVTYDGNAPYSGANLPNGGLATELLETAYGRIAPDAEVDTTLVTDNFAFLMAMGSEAYDVGFPSIRPNCNVIETLAVEMIELCAKYAFSEPFHEIRMTAWALNGNSFAGASEPAELSSARICRPEDLFTFDLEADRLPGRGGALVSRPDNGGCFNALLAGEVDLISMPFTDARDIITERGLSAQVAPVPALERGVTLHAVANQSNPDGVRAISRLNRGLEQMRGDGQWFSIVSRQLAAR</sequence>
<dbReference type="Gene3D" id="3.10.350.10">
    <property type="entry name" value="LysM domain"/>
    <property type="match status" value="1"/>
</dbReference>
<protein>
    <recommendedName>
        <fullName evidence="1">LysM domain-containing protein</fullName>
    </recommendedName>
</protein>
<dbReference type="CDD" id="cd00118">
    <property type="entry name" value="LysM"/>
    <property type="match status" value="1"/>
</dbReference>
<dbReference type="RefSeq" id="WP_196101853.1">
    <property type="nucleotide sequence ID" value="NZ_CP064942.1"/>
</dbReference>
<name>A0A7S9QBS4_9RHOB</name>
<accession>A0A7S9QBS4</accession>
<dbReference type="KEGG" id="poz:I0K15_12560"/>
<feature type="domain" description="LysM" evidence="1">
    <location>
        <begin position="13"/>
        <end position="62"/>
    </location>
</feature>
<evidence type="ECO:0000313" key="2">
    <source>
        <dbReference type="EMBL" id="QPH52642.1"/>
    </source>
</evidence>
<reference evidence="2 3" key="1">
    <citation type="submission" date="2020-11" db="EMBL/GenBank/DDBJ databases">
        <title>Description of Pontivivens ytuae sp. nov. isolated from deep sea sediment of Mariana Trench.</title>
        <authorList>
            <person name="Wang Z."/>
            <person name="Sun Q.-L."/>
            <person name="Xu X.-D."/>
            <person name="Tang Y.-Z."/>
            <person name="Zhang J."/>
        </authorList>
    </citation>
    <scope>NUCLEOTIDE SEQUENCE [LARGE SCALE GENOMIC DNA]</scope>
    <source>
        <strain evidence="2 3">MT2928</strain>
    </source>
</reference>
<dbReference type="InterPro" id="IPR036779">
    <property type="entry name" value="LysM_dom_sf"/>
</dbReference>
<dbReference type="AlphaFoldDB" id="A0A7S9QBS4"/>
<dbReference type="PROSITE" id="PS51782">
    <property type="entry name" value="LYSM"/>
    <property type="match status" value="1"/>
</dbReference>